<organism evidence="2">
    <name type="scientific">Arundo donax</name>
    <name type="common">Giant reed</name>
    <name type="synonym">Donax arundinaceus</name>
    <dbReference type="NCBI Taxonomy" id="35708"/>
    <lineage>
        <taxon>Eukaryota</taxon>
        <taxon>Viridiplantae</taxon>
        <taxon>Streptophyta</taxon>
        <taxon>Embryophyta</taxon>
        <taxon>Tracheophyta</taxon>
        <taxon>Spermatophyta</taxon>
        <taxon>Magnoliopsida</taxon>
        <taxon>Liliopsida</taxon>
        <taxon>Poales</taxon>
        <taxon>Poaceae</taxon>
        <taxon>PACMAD clade</taxon>
        <taxon>Arundinoideae</taxon>
        <taxon>Arundineae</taxon>
        <taxon>Arundo</taxon>
    </lineage>
</organism>
<feature type="compositionally biased region" description="Basic and acidic residues" evidence="1">
    <location>
        <begin position="51"/>
        <end position="66"/>
    </location>
</feature>
<feature type="region of interest" description="Disordered" evidence="1">
    <location>
        <begin position="1"/>
        <end position="66"/>
    </location>
</feature>
<evidence type="ECO:0000313" key="2">
    <source>
        <dbReference type="EMBL" id="JAE13313.1"/>
    </source>
</evidence>
<feature type="compositionally biased region" description="Low complexity" evidence="1">
    <location>
        <begin position="34"/>
        <end position="43"/>
    </location>
</feature>
<feature type="compositionally biased region" description="Basic and acidic residues" evidence="1">
    <location>
        <begin position="83"/>
        <end position="97"/>
    </location>
</feature>
<accession>A0A0A9FY51</accession>
<evidence type="ECO:0000256" key="1">
    <source>
        <dbReference type="SAM" id="MobiDB-lite"/>
    </source>
</evidence>
<proteinExistence type="predicted"/>
<feature type="region of interest" description="Disordered" evidence="1">
    <location>
        <begin position="83"/>
        <end position="108"/>
    </location>
</feature>
<dbReference type="AlphaFoldDB" id="A0A0A9FY51"/>
<name>A0A0A9FY51_ARUDO</name>
<reference evidence="2" key="1">
    <citation type="submission" date="2014-09" db="EMBL/GenBank/DDBJ databases">
        <authorList>
            <person name="Magalhaes I.L.F."/>
            <person name="Oliveira U."/>
            <person name="Santos F.R."/>
            <person name="Vidigal T.H.D.A."/>
            <person name="Brescovit A.D."/>
            <person name="Santos A.J."/>
        </authorList>
    </citation>
    <scope>NUCLEOTIDE SEQUENCE</scope>
    <source>
        <tissue evidence="2">Shoot tissue taken approximately 20 cm above the soil surface</tissue>
    </source>
</reference>
<reference evidence="2" key="2">
    <citation type="journal article" date="2015" name="Data Brief">
        <title>Shoot transcriptome of the giant reed, Arundo donax.</title>
        <authorList>
            <person name="Barrero R.A."/>
            <person name="Guerrero F.D."/>
            <person name="Moolhuijzen P."/>
            <person name="Goolsby J.A."/>
            <person name="Tidwell J."/>
            <person name="Bellgard S.E."/>
            <person name="Bellgard M.I."/>
        </authorList>
    </citation>
    <scope>NUCLEOTIDE SEQUENCE</scope>
    <source>
        <tissue evidence="2">Shoot tissue taken approximately 20 cm above the soil surface</tissue>
    </source>
</reference>
<protein>
    <submittedName>
        <fullName evidence="2">Uncharacterized protein</fullName>
    </submittedName>
</protein>
<dbReference type="EMBL" id="GBRH01184583">
    <property type="protein sequence ID" value="JAE13313.1"/>
    <property type="molecule type" value="Transcribed_RNA"/>
</dbReference>
<sequence>MRRTRPCASPRRARAVTVGGHRRDTPDARQAGSVAARATATQRVRAKGRRRDAVDSVRARGDGMRRRTADGTALGFYAAARTEAGRASEQQSKRHSTDGLSSCVRGPT</sequence>